<gene>
    <name evidence="3" type="ORF">KFE25_009971</name>
</gene>
<accession>A0A8J6CEI2</accession>
<dbReference type="EMBL" id="JAGTXO010000012">
    <property type="protein sequence ID" value="KAG8464603.1"/>
    <property type="molecule type" value="Genomic_DNA"/>
</dbReference>
<dbReference type="AlphaFoldDB" id="A0A8J6CEI2"/>
<dbReference type="PANTHER" id="PTHR15239">
    <property type="entry name" value="NUCLEAR EXPORT MEDIATOR FACTOR NEMF"/>
    <property type="match status" value="1"/>
</dbReference>
<dbReference type="OrthoDB" id="436717at2759"/>
<dbReference type="GO" id="GO:0000049">
    <property type="term" value="F:tRNA binding"/>
    <property type="evidence" value="ECO:0007669"/>
    <property type="project" value="TreeGrafter"/>
</dbReference>
<reference evidence="3" key="1">
    <citation type="submission" date="2021-05" db="EMBL/GenBank/DDBJ databases">
        <title>The genome of the haptophyte Pavlova lutheri (Diacronema luteri, Pavlovales) - a model for lipid biosynthesis in eukaryotic algae.</title>
        <authorList>
            <person name="Hulatt C.J."/>
            <person name="Posewitz M.C."/>
        </authorList>
    </citation>
    <scope>NUCLEOTIDE SEQUENCE</scope>
    <source>
        <strain evidence="3">NIVA-4/92</strain>
    </source>
</reference>
<dbReference type="InterPro" id="IPR008532">
    <property type="entry name" value="NFACT_RNA-bd"/>
</dbReference>
<dbReference type="GO" id="GO:0043023">
    <property type="term" value="F:ribosomal large subunit binding"/>
    <property type="evidence" value="ECO:0007669"/>
    <property type="project" value="TreeGrafter"/>
</dbReference>
<organism evidence="3 4">
    <name type="scientific">Diacronema lutheri</name>
    <name type="common">Unicellular marine alga</name>
    <name type="synonym">Monochrysis lutheri</name>
    <dbReference type="NCBI Taxonomy" id="2081491"/>
    <lineage>
        <taxon>Eukaryota</taxon>
        <taxon>Haptista</taxon>
        <taxon>Haptophyta</taxon>
        <taxon>Pavlovophyceae</taxon>
        <taxon>Pavlovales</taxon>
        <taxon>Pavlovaceae</taxon>
        <taxon>Diacronema</taxon>
    </lineage>
</organism>
<dbReference type="PANTHER" id="PTHR15239:SF6">
    <property type="entry name" value="RIBOSOME QUALITY CONTROL COMPLEX SUBUNIT NEMF"/>
    <property type="match status" value="1"/>
</dbReference>
<evidence type="ECO:0000256" key="1">
    <source>
        <dbReference type="SAM" id="MobiDB-lite"/>
    </source>
</evidence>
<dbReference type="Pfam" id="PF05670">
    <property type="entry name" value="NFACT-R_1"/>
    <property type="match status" value="1"/>
</dbReference>
<keyword evidence="4" id="KW-1185">Reference proteome</keyword>
<feature type="region of interest" description="Disordered" evidence="1">
    <location>
        <begin position="354"/>
        <end position="375"/>
    </location>
</feature>
<comment type="caution">
    <text evidence="3">The sequence shown here is derived from an EMBL/GenBank/DDBJ whole genome shotgun (WGS) entry which is preliminary data.</text>
</comment>
<sequence>MRARAAMLRAHVAEAIVKEERKRLALHKEAEQALQSEELAAKAELVIANLHALKEGECSSGAGGRELRLADWARLDEEGQPTHVSVVLPAGAGSPREWAEAAFKKARRMRRGTAAIAELLAKSEGRTRQLDSLARHVDAHTGGLEPGAEPPEVLLDAWAEAERLAARAGVQLSVASGPAATGDDKGVAGAGAKVGGVGRAPTVGRGNSLRDWEGRRFLSPDGVQILVGRNKRENEALALTIARHPDVWMHVRGSPGAHVLVRFSKSARRLAADEPLPERSMQMAADLAVFYSDMSNERRADVSVASPKQLFKPRGAPLGAVGVRLEMPNRVGHPQDVPDECKEARLLSGTSQFDDNLVWDGDAAGAKPAAKRGRR</sequence>
<dbReference type="Proteomes" id="UP000751190">
    <property type="component" value="Unassembled WGS sequence"/>
</dbReference>
<evidence type="ECO:0000313" key="4">
    <source>
        <dbReference type="Proteomes" id="UP000751190"/>
    </source>
</evidence>
<dbReference type="OMA" id="ISERMHG"/>
<evidence type="ECO:0000259" key="2">
    <source>
        <dbReference type="Pfam" id="PF05670"/>
    </source>
</evidence>
<dbReference type="GO" id="GO:0072344">
    <property type="term" value="P:rescue of stalled ribosome"/>
    <property type="evidence" value="ECO:0007669"/>
    <property type="project" value="TreeGrafter"/>
</dbReference>
<feature type="domain" description="NFACT RNA-binding" evidence="2">
    <location>
        <begin position="216"/>
        <end position="313"/>
    </location>
</feature>
<dbReference type="GO" id="GO:1990112">
    <property type="term" value="C:RQC complex"/>
    <property type="evidence" value="ECO:0007669"/>
    <property type="project" value="TreeGrafter"/>
</dbReference>
<name>A0A8J6CEI2_DIALT</name>
<dbReference type="InterPro" id="IPR051608">
    <property type="entry name" value="RQC_Subunit_NEMF"/>
</dbReference>
<proteinExistence type="predicted"/>
<evidence type="ECO:0000313" key="3">
    <source>
        <dbReference type="EMBL" id="KAG8464603.1"/>
    </source>
</evidence>
<protein>
    <recommendedName>
        <fullName evidence="2">NFACT RNA-binding domain-containing protein</fullName>
    </recommendedName>
</protein>